<evidence type="ECO:0000313" key="2">
    <source>
        <dbReference type="Proteomes" id="UP001209540"/>
    </source>
</evidence>
<accession>A0AAD5P9N7</accession>
<dbReference type="AlphaFoldDB" id="A0AAD5P9N7"/>
<reference evidence="1" key="2">
    <citation type="submission" date="2023-02" db="EMBL/GenBank/DDBJ databases">
        <authorList>
            <consortium name="DOE Joint Genome Institute"/>
            <person name="Mondo S.J."/>
            <person name="Chang Y."/>
            <person name="Wang Y."/>
            <person name="Ahrendt S."/>
            <person name="Andreopoulos W."/>
            <person name="Barry K."/>
            <person name="Beard J."/>
            <person name="Benny G.L."/>
            <person name="Blankenship S."/>
            <person name="Bonito G."/>
            <person name="Cuomo C."/>
            <person name="Desiro A."/>
            <person name="Gervers K.A."/>
            <person name="Hundley H."/>
            <person name="Kuo A."/>
            <person name="LaButti K."/>
            <person name="Lang B.F."/>
            <person name="Lipzen A."/>
            <person name="O'Donnell K."/>
            <person name="Pangilinan J."/>
            <person name="Reynolds N."/>
            <person name="Sandor L."/>
            <person name="Smith M.W."/>
            <person name="Tsang A."/>
            <person name="Grigoriev I.V."/>
            <person name="Stajich J.E."/>
            <person name="Spatafora J.W."/>
        </authorList>
    </citation>
    <scope>NUCLEOTIDE SEQUENCE</scope>
    <source>
        <strain evidence="1">RSA 2281</strain>
    </source>
</reference>
<dbReference type="Proteomes" id="UP001209540">
    <property type="component" value="Unassembled WGS sequence"/>
</dbReference>
<sequence>MLAVLLIKQRFPLMMHLTPRHVRQPGSWMWRSGGMSQSILRVWFPLLSYLPQAGGELRRLRASSTGHLPGGFFYIYYFSIINKYYLYFFILFNSSFLATFHCC</sequence>
<keyword evidence="2" id="KW-1185">Reference proteome</keyword>
<protein>
    <submittedName>
        <fullName evidence="1">Uncharacterized protein</fullName>
    </submittedName>
</protein>
<gene>
    <name evidence="1" type="ORF">BDA99DRAFT_522739</name>
</gene>
<evidence type="ECO:0000313" key="1">
    <source>
        <dbReference type="EMBL" id="KAI9250522.1"/>
    </source>
</evidence>
<proteinExistence type="predicted"/>
<organism evidence="1 2">
    <name type="scientific">Phascolomyces articulosus</name>
    <dbReference type="NCBI Taxonomy" id="60185"/>
    <lineage>
        <taxon>Eukaryota</taxon>
        <taxon>Fungi</taxon>
        <taxon>Fungi incertae sedis</taxon>
        <taxon>Mucoromycota</taxon>
        <taxon>Mucoromycotina</taxon>
        <taxon>Mucoromycetes</taxon>
        <taxon>Mucorales</taxon>
        <taxon>Lichtheimiaceae</taxon>
        <taxon>Phascolomyces</taxon>
    </lineage>
</organism>
<comment type="caution">
    <text evidence="1">The sequence shown here is derived from an EMBL/GenBank/DDBJ whole genome shotgun (WGS) entry which is preliminary data.</text>
</comment>
<name>A0AAD5P9N7_9FUNG</name>
<dbReference type="EMBL" id="JAIXMP010000032">
    <property type="protein sequence ID" value="KAI9250522.1"/>
    <property type="molecule type" value="Genomic_DNA"/>
</dbReference>
<reference evidence="1" key="1">
    <citation type="journal article" date="2022" name="IScience">
        <title>Evolution of zygomycete secretomes and the origins of terrestrial fungal ecologies.</title>
        <authorList>
            <person name="Chang Y."/>
            <person name="Wang Y."/>
            <person name="Mondo S."/>
            <person name="Ahrendt S."/>
            <person name="Andreopoulos W."/>
            <person name="Barry K."/>
            <person name="Beard J."/>
            <person name="Benny G.L."/>
            <person name="Blankenship S."/>
            <person name="Bonito G."/>
            <person name="Cuomo C."/>
            <person name="Desiro A."/>
            <person name="Gervers K.A."/>
            <person name="Hundley H."/>
            <person name="Kuo A."/>
            <person name="LaButti K."/>
            <person name="Lang B.F."/>
            <person name="Lipzen A."/>
            <person name="O'Donnell K."/>
            <person name="Pangilinan J."/>
            <person name="Reynolds N."/>
            <person name="Sandor L."/>
            <person name="Smith M.E."/>
            <person name="Tsang A."/>
            <person name="Grigoriev I.V."/>
            <person name="Stajich J.E."/>
            <person name="Spatafora J.W."/>
        </authorList>
    </citation>
    <scope>NUCLEOTIDE SEQUENCE</scope>
    <source>
        <strain evidence="1">RSA 2281</strain>
    </source>
</reference>